<dbReference type="Proteomes" id="UP000245942">
    <property type="component" value="Unassembled WGS sequence"/>
</dbReference>
<dbReference type="AlphaFoldDB" id="A0A316UCZ1"/>
<gene>
    <name evidence="1" type="ORF">BCV69DRAFT_297023</name>
</gene>
<dbReference type="GeneID" id="37015807"/>
<sequence length="296" mass="32124">MTSSTMKVAFFGASAGCSLETLTLLLRNMPSPSSTFHAMVRSPAKLQGVLRERGLAHHIGSTVYIYEGDALVQSDIEKFLTQADTTGEGAISHIVSTMGPVGSINWLKIWDPVVISKEQHFMCYKTMKIILASMEKLVASTGAAVAPELVVVTSNGMTKSSFAALPLLWRFTYHWLLKTPHEDKYAMEVLLHTTYSAPSTDFNLPGSPHAGKSSKVFHSDRLAILRPSFFVDGAMTCKYRVSGDQENLKGAWTINRGDVAHCLTTKILGVPVATEEGGASDDSIVEKCRGAFVVAH</sequence>
<dbReference type="EMBL" id="KZ819322">
    <property type="protein sequence ID" value="PWN23066.1"/>
    <property type="molecule type" value="Genomic_DNA"/>
</dbReference>
<dbReference type="STRING" id="1684307.A0A316UCZ1"/>
<protein>
    <recommendedName>
        <fullName evidence="3">NAD(P)-binding domain-containing protein</fullName>
    </recommendedName>
</protein>
<name>A0A316UCZ1_9BASI</name>
<evidence type="ECO:0008006" key="3">
    <source>
        <dbReference type="Google" id="ProtNLM"/>
    </source>
</evidence>
<accession>A0A316UCZ1</accession>
<proteinExistence type="predicted"/>
<keyword evidence="2" id="KW-1185">Reference proteome</keyword>
<reference evidence="1 2" key="1">
    <citation type="journal article" date="2018" name="Mol. Biol. Evol.">
        <title>Broad Genomic Sampling Reveals a Smut Pathogenic Ancestry of the Fungal Clade Ustilaginomycotina.</title>
        <authorList>
            <person name="Kijpornyongpan T."/>
            <person name="Mondo S.J."/>
            <person name="Barry K."/>
            <person name="Sandor L."/>
            <person name="Lee J."/>
            <person name="Lipzen A."/>
            <person name="Pangilinan J."/>
            <person name="LaButti K."/>
            <person name="Hainaut M."/>
            <person name="Henrissat B."/>
            <person name="Grigoriev I.V."/>
            <person name="Spatafora J.W."/>
            <person name="Aime M.C."/>
        </authorList>
    </citation>
    <scope>NUCLEOTIDE SEQUENCE [LARGE SCALE GENOMIC DNA]</scope>
    <source>
        <strain evidence="1 2">MCA 4718</strain>
    </source>
</reference>
<dbReference type="Gene3D" id="3.40.50.720">
    <property type="entry name" value="NAD(P)-binding Rossmann-like Domain"/>
    <property type="match status" value="1"/>
</dbReference>
<evidence type="ECO:0000313" key="2">
    <source>
        <dbReference type="Proteomes" id="UP000245942"/>
    </source>
</evidence>
<evidence type="ECO:0000313" key="1">
    <source>
        <dbReference type="EMBL" id="PWN23066.1"/>
    </source>
</evidence>
<dbReference type="OrthoDB" id="63935at2759"/>
<dbReference type="RefSeq" id="XP_025350226.1">
    <property type="nucleotide sequence ID" value="XM_025494073.1"/>
</dbReference>
<organism evidence="1 2">
    <name type="scientific">Pseudomicrostroma glucosiphilum</name>
    <dbReference type="NCBI Taxonomy" id="1684307"/>
    <lineage>
        <taxon>Eukaryota</taxon>
        <taxon>Fungi</taxon>
        <taxon>Dikarya</taxon>
        <taxon>Basidiomycota</taxon>
        <taxon>Ustilaginomycotina</taxon>
        <taxon>Exobasidiomycetes</taxon>
        <taxon>Microstromatales</taxon>
        <taxon>Microstromatales incertae sedis</taxon>
        <taxon>Pseudomicrostroma</taxon>
    </lineage>
</organism>